<dbReference type="Pfam" id="PF22527">
    <property type="entry name" value="DEXQc_Suv3"/>
    <property type="match status" value="1"/>
</dbReference>
<dbReference type="SMART" id="SM00490">
    <property type="entry name" value="HELICc"/>
    <property type="match status" value="1"/>
</dbReference>
<comment type="caution">
    <text evidence="7">The sequence shown here is derived from an EMBL/GenBank/DDBJ whole genome shotgun (WGS) entry which is preliminary data.</text>
</comment>
<dbReference type="InterPro" id="IPR055206">
    <property type="entry name" value="DEXQc_SUV3"/>
</dbReference>
<evidence type="ECO:0000259" key="6">
    <source>
        <dbReference type="PROSITE" id="PS51194"/>
    </source>
</evidence>
<dbReference type="RefSeq" id="WP_047092625.1">
    <property type="nucleotide sequence ID" value="NZ_LBHU01000001.1"/>
</dbReference>
<keyword evidence="4" id="KW-0067">ATP-binding</keyword>
<dbReference type="Pfam" id="PF00271">
    <property type="entry name" value="Helicase_C"/>
    <property type="match status" value="1"/>
</dbReference>
<evidence type="ECO:0000256" key="1">
    <source>
        <dbReference type="ARBA" id="ARBA00022741"/>
    </source>
</evidence>
<dbReference type="PATRIC" id="fig|874156.12.peg.902"/>
<dbReference type="GO" id="GO:0005524">
    <property type="term" value="F:ATP binding"/>
    <property type="evidence" value="ECO:0007669"/>
    <property type="project" value="UniProtKB-KW"/>
</dbReference>
<name>A0A0H0XWR2_9SPHN</name>
<dbReference type="Proteomes" id="UP000053455">
    <property type="component" value="Unassembled WGS sequence"/>
</dbReference>
<dbReference type="SUPFAM" id="SSF52540">
    <property type="entry name" value="P-loop containing nucleoside triphosphate hydrolases"/>
    <property type="match status" value="2"/>
</dbReference>
<dbReference type="STRING" id="874156.GCA_001021555_00409"/>
<feature type="region of interest" description="Disordered" evidence="5">
    <location>
        <begin position="813"/>
        <end position="900"/>
    </location>
</feature>
<dbReference type="GO" id="GO:0004386">
    <property type="term" value="F:helicase activity"/>
    <property type="evidence" value="ECO:0007669"/>
    <property type="project" value="UniProtKB-KW"/>
</dbReference>
<reference evidence="7 8" key="1">
    <citation type="submission" date="2015-04" db="EMBL/GenBank/DDBJ databases">
        <title>The draft genome sequence of Erythrobacter marinus HWDM-33.</title>
        <authorList>
            <person name="Zhuang L."/>
            <person name="Liu Y."/>
            <person name="Shao Z."/>
        </authorList>
    </citation>
    <scope>NUCLEOTIDE SEQUENCE [LARGE SCALE GENOMIC DNA]</scope>
    <source>
        <strain evidence="7 8">HWDM-33</strain>
    </source>
</reference>
<dbReference type="PANTHER" id="PTHR12131:SF1">
    <property type="entry name" value="ATP-DEPENDENT RNA HELICASE SUPV3L1, MITOCHONDRIAL-RELATED"/>
    <property type="match status" value="1"/>
</dbReference>
<evidence type="ECO:0000256" key="3">
    <source>
        <dbReference type="ARBA" id="ARBA00022806"/>
    </source>
</evidence>
<keyword evidence="1" id="KW-0547">Nucleotide-binding</keyword>
<dbReference type="InterPro" id="IPR001650">
    <property type="entry name" value="Helicase_C-like"/>
</dbReference>
<keyword evidence="3 7" id="KW-0347">Helicase</keyword>
<sequence length="900" mass="98162">MPSRSAHSSDSRIRAVLGPTNTGKTHLAIERLCGHSSGAIGFPLRLLAREVYDKVCAIKGEAACALITGEERIEPPNARYFLCTAEAMPRNGWSNEGGKAFLALDEAQLAADRERGHIFTDRLLNARGREETMLLGSATLEPMVRALVPEAQIEERPRFSTLSHAGSTKLSRLPARSAIVAFSVEQVYQVAELLRRFRGGAAVVMGALSPQTRNRQVELFQSGEVDYIVATDAIGMGLNLDVHHVAFAALSKFDGVRKRRLTPAEMAQIAGRAGRHQTDGTFGTMSGGGRGRTGSPLEFTEDEVFAIEQHRFAPVTKLFWREAQPRFDSIDLLIGDLEAPPRQEGLAPAPEAIDLAVLKRLSEQRDVVDGIAQPDSVRRFWEVCQLPDFRQLGPEGHSRFVARLWADLREGHIGADFVAARIGELGNMAGDIDTLQGRLSAIRSWAYICQRPDWVLARDEMAARARAAEAKLSDALHQKLTERFVNRRTAVLMRGMGKDAGLLRVELQNDGKVTVEGQPIGHLEGFRFVVDDTASTEDRKLMLAAAEKHMPSLLAQKAATLIGEELGELRIAGGQVMRGDQTVAALEKGKYAAAPRLVMAKELGQMDPAHRSRLEEALQLWLVQQLAPLAALRGLEEAANDPDTGTEVRALLLTLAERGGTVRREDAGLAHVPKEKRPLLRRLGVIIGSLDVYMPAMLKPAPRQLLRELGVDRRDLREAMEAVIEGGKQLPAGYRNAGNQAIRIDMAEKLFRAAHEQRAKAQTAQDKSSRGFSVDVALATSMGLAAENFLALMKDAGFRKGEAVLLADSMFGPPRPAPWTWRAPRKDSLQNVRPRRRGGNRKPAEKGGNNQSGKRPEKGSTSANRAQGGESRRKPPAPRKPASGPATSKALAGLADLLKG</sequence>
<dbReference type="AlphaFoldDB" id="A0A0H0XWR2"/>
<dbReference type="Gene3D" id="3.40.50.300">
    <property type="entry name" value="P-loop containing nucleotide triphosphate hydrolases"/>
    <property type="match status" value="2"/>
</dbReference>
<dbReference type="PROSITE" id="PS51194">
    <property type="entry name" value="HELICASE_CTER"/>
    <property type="match status" value="1"/>
</dbReference>
<dbReference type="OrthoDB" id="9807155at2"/>
<accession>A0A0H0XWR2</accession>
<dbReference type="InterPro" id="IPR027417">
    <property type="entry name" value="P-loop_NTPase"/>
</dbReference>
<evidence type="ECO:0000256" key="4">
    <source>
        <dbReference type="ARBA" id="ARBA00022840"/>
    </source>
</evidence>
<organism evidence="7 8">
    <name type="scientific">Aurantiacibacter marinus</name>
    <dbReference type="NCBI Taxonomy" id="874156"/>
    <lineage>
        <taxon>Bacteria</taxon>
        <taxon>Pseudomonadati</taxon>
        <taxon>Pseudomonadota</taxon>
        <taxon>Alphaproteobacteria</taxon>
        <taxon>Sphingomonadales</taxon>
        <taxon>Erythrobacteraceae</taxon>
        <taxon>Aurantiacibacter</taxon>
    </lineage>
</organism>
<feature type="compositionally biased region" description="Polar residues" evidence="5">
    <location>
        <begin position="848"/>
        <end position="865"/>
    </location>
</feature>
<proteinExistence type="predicted"/>
<dbReference type="EMBL" id="LBHU01000001">
    <property type="protein sequence ID" value="KLI64760.1"/>
    <property type="molecule type" value="Genomic_DNA"/>
</dbReference>
<evidence type="ECO:0000256" key="5">
    <source>
        <dbReference type="SAM" id="MobiDB-lite"/>
    </source>
</evidence>
<protein>
    <submittedName>
        <fullName evidence="7">Helicase</fullName>
    </submittedName>
</protein>
<gene>
    <name evidence="7" type="ORF">AAV99_04335</name>
</gene>
<feature type="compositionally biased region" description="Low complexity" evidence="5">
    <location>
        <begin position="880"/>
        <end position="900"/>
    </location>
</feature>
<keyword evidence="8" id="KW-1185">Reference proteome</keyword>
<keyword evidence="2" id="KW-0378">Hydrolase</keyword>
<dbReference type="PANTHER" id="PTHR12131">
    <property type="entry name" value="ATP-DEPENDENT RNA AND DNA HELICASE"/>
    <property type="match status" value="1"/>
</dbReference>
<evidence type="ECO:0000313" key="7">
    <source>
        <dbReference type="EMBL" id="KLI64760.1"/>
    </source>
</evidence>
<feature type="domain" description="Helicase C-terminal" evidence="6">
    <location>
        <begin position="165"/>
        <end position="338"/>
    </location>
</feature>
<evidence type="ECO:0000313" key="8">
    <source>
        <dbReference type="Proteomes" id="UP000053455"/>
    </source>
</evidence>
<evidence type="ECO:0000256" key="2">
    <source>
        <dbReference type="ARBA" id="ARBA00022801"/>
    </source>
</evidence>
<dbReference type="InterPro" id="IPR050699">
    <property type="entry name" value="RNA-DNA_Helicase"/>
</dbReference>
<dbReference type="GO" id="GO:0016787">
    <property type="term" value="F:hydrolase activity"/>
    <property type="evidence" value="ECO:0007669"/>
    <property type="project" value="UniProtKB-KW"/>
</dbReference>
<feature type="region of interest" description="Disordered" evidence="5">
    <location>
        <begin position="268"/>
        <end position="292"/>
    </location>
</feature>